<dbReference type="PANTHER" id="PTHR33619:SF3">
    <property type="entry name" value="POLYSACCHARIDE EXPORT PROTEIN GFCE-RELATED"/>
    <property type="match status" value="1"/>
</dbReference>
<sequence length="213" mass="22533">MSAFVNHIALAIRLSRLLIVAVVMNRRALLLALGSSLALGGCLRPDFRTDLLDATGTGSIGARYTLAAGDRLRVIVFGQDNLSNIYAVDGGGNIAMPLIGLVKVGGQSTAQAAKTVETKLAAGFVREPKVTVEVDAYRPFYILGEVTTSGQYPYVNGMAVETAVAIAAGFGPRAARDYAVVTREGRDGLVSGIVPMTYPVRPGDTIVIKERFF</sequence>
<proteinExistence type="predicted"/>
<dbReference type="InterPro" id="IPR049712">
    <property type="entry name" value="Poly_export"/>
</dbReference>
<feature type="domain" description="Polysaccharide export protein N-terminal" evidence="2">
    <location>
        <begin position="62"/>
        <end position="134"/>
    </location>
</feature>
<feature type="domain" description="Soluble ligand binding" evidence="3">
    <location>
        <begin position="140"/>
        <end position="193"/>
    </location>
</feature>
<evidence type="ECO:0000259" key="3">
    <source>
        <dbReference type="Pfam" id="PF10531"/>
    </source>
</evidence>
<evidence type="ECO:0000256" key="1">
    <source>
        <dbReference type="ARBA" id="ARBA00022729"/>
    </source>
</evidence>
<evidence type="ECO:0008006" key="6">
    <source>
        <dbReference type="Google" id="ProtNLM"/>
    </source>
</evidence>
<reference evidence="4" key="2">
    <citation type="submission" date="2021-08" db="EMBL/GenBank/DDBJ databases">
        <authorList>
            <person name="Tani A."/>
            <person name="Ola A."/>
            <person name="Ogura Y."/>
            <person name="Katsura K."/>
            <person name="Hayashi T."/>
        </authorList>
    </citation>
    <scope>NUCLEOTIDE SEQUENCE</scope>
    <source>
        <strain evidence="4">DSM 19015</strain>
    </source>
</reference>
<gene>
    <name evidence="4" type="ORF">OCOJLMKI_4646</name>
</gene>
<comment type="caution">
    <text evidence="4">The sequence shown here is derived from an EMBL/GenBank/DDBJ whole genome shotgun (WGS) entry which is preliminary data.</text>
</comment>
<accession>A0ABQ4S2R0</accession>
<protein>
    <recommendedName>
        <fullName evidence="6">Sugar transporter</fullName>
    </recommendedName>
</protein>
<dbReference type="Pfam" id="PF02563">
    <property type="entry name" value="Poly_export"/>
    <property type="match status" value="1"/>
</dbReference>
<dbReference type="InterPro" id="IPR019554">
    <property type="entry name" value="Soluble_ligand-bd"/>
</dbReference>
<evidence type="ECO:0000313" key="5">
    <source>
        <dbReference type="Proteomes" id="UP001055125"/>
    </source>
</evidence>
<organism evidence="4 5">
    <name type="scientific">Methylobacterium iners</name>
    <dbReference type="NCBI Taxonomy" id="418707"/>
    <lineage>
        <taxon>Bacteria</taxon>
        <taxon>Pseudomonadati</taxon>
        <taxon>Pseudomonadota</taxon>
        <taxon>Alphaproteobacteria</taxon>
        <taxon>Hyphomicrobiales</taxon>
        <taxon>Methylobacteriaceae</taxon>
        <taxon>Methylobacterium</taxon>
    </lineage>
</organism>
<dbReference type="PANTHER" id="PTHR33619">
    <property type="entry name" value="POLYSACCHARIDE EXPORT PROTEIN GFCE-RELATED"/>
    <property type="match status" value="1"/>
</dbReference>
<evidence type="ECO:0000313" key="4">
    <source>
        <dbReference type="EMBL" id="GJD97416.1"/>
    </source>
</evidence>
<dbReference type="InterPro" id="IPR003715">
    <property type="entry name" value="Poly_export_N"/>
</dbReference>
<dbReference type="Pfam" id="PF10531">
    <property type="entry name" value="SLBB"/>
    <property type="match status" value="1"/>
</dbReference>
<evidence type="ECO:0000259" key="2">
    <source>
        <dbReference type="Pfam" id="PF02563"/>
    </source>
</evidence>
<keyword evidence="1" id="KW-0732">Signal</keyword>
<keyword evidence="5" id="KW-1185">Reference proteome</keyword>
<reference evidence="4" key="1">
    <citation type="journal article" date="2021" name="Front. Microbiol.">
        <title>Comprehensive Comparative Genomics and Phenotyping of Methylobacterium Species.</title>
        <authorList>
            <person name="Alessa O."/>
            <person name="Ogura Y."/>
            <person name="Fujitani Y."/>
            <person name="Takami H."/>
            <person name="Hayashi T."/>
            <person name="Sahin N."/>
            <person name="Tani A."/>
        </authorList>
    </citation>
    <scope>NUCLEOTIDE SEQUENCE</scope>
    <source>
        <strain evidence="4">DSM 19015</strain>
    </source>
</reference>
<dbReference type="Gene3D" id="3.30.1950.10">
    <property type="entry name" value="wza like domain"/>
    <property type="match status" value="1"/>
</dbReference>
<name>A0ABQ4S2R0_9HYPH</name>
<dbReference type="Proteomes" id="UP001055125">
    <property type="component" value="Unassembled WGS sequence"/>
</dbReference>
<dbReference type="EMBL" id="BPQP01000089">
    <property type="protein sequence ID" value="GJD97416.1"/>
    <property type="molecule type" value="Genomic_DNA"/>
</dbReference>